<feature type="region of interest" description="Disordered" evidence="1">
    <location>
        <begin position="178"/>
        <end position="202"/>
    </location>
</feature>
<dbReference type="GO" id="GO:0000981">
    <property type="term" value="F:DNA-binding transcription factor activity, RNA polymerase II-specific"/>
    <property type="evidence" value="ECO:0007669"/>
    <property type="project" value="InterPro"/>
</dbReference>
<feature type="compositionally biased region" description="Low complexity" evidence="1">
    <location>
        <begin position="130"/>
        <end position="142"/>
    </location>
</feature>
<gene>
    <name evidence="3" type="ORF">JKP88DRAFT_347887</name>
</gene>
<reference evidence="3" key="1">
    <citation type="submission" date="2021-02" db="EMBL/GenBank/DDBJ databases">
        <title>First Annotated Genome of the Yellow-green Alga Tribonema minus.</title>
        <authorList>
            <person name="Mahan K.M."/>
        </authorList>
    </citation>
    <scope>NUCLEOTIDE SEQUENCE</scope>
    <source>
        <strain evidence="3">UTEX B ZZ1240</strain>
    </source>
</reference>
<feature type="compositionally biased region" description="Low complexity" evidence="1">
    <location>
        <begin position="152"/>
        <end position="166"/>
    </location>
</feature>
<organism evidence="3 4">
    <name type="scientific">Tribonema minus</name>
    <dbReference type="NCBI Taxonomy" id="303371"/>
    <lineage>
        <taxon>Eukaryota</taxon>
        <taxon>Sar</taxon>
        <taxon>Stramenopiles</taxon>
        <taxon>Ochrophyta</taxon>
        <taxon>PX clade</taxon>
        <taxon>Xanthophyceae</taxon>
        <taxon>Tribonematales</taxon>
        <taxon>Tribonemataceae</taxon>
        <taxon>Tribonema</taxon>
    </lineage>
</organism>
<feature type="domain" description="Zn(2)-C6 fungal-type" evidence="2">
    <location>
        <begin position="13"/>
        <end position="44"/>
    </location>
</feature>
<evidence type="ECO:0000259" key="2">
    <source>
        <dbReference type="PROSITE" id="PS50048"/>
    </source>
</evidence>
<dbReference type="EMBL" id="JAFCMP010000079">
    <property type="protein sequence ID" value="KAG5187900.1"/>
    <property type="molecule type" value="Genomic_DNA"/>
</dbReference>
<dbReference type="SUPFAM" id="SSF57701">
    <property type="entry name" value="Zn2/Cys6 DNA-binding domain"/>
    <property type="match status" value="1"/>
</dbReference>
<dbReference type="InterPro" id="IPR001138">
    <property type="entry name" value="Zn2Cys6_DnaBD"/>
</dbReference>
<feature type="region of interest" description="Disordered" evidence="1">
    <location>
        <begin position="217"/>
        <end position="320"/>
    </location>
</feature>
<evidence type="ECO:0000256" key="1">
    <source>
        <dbReference type="SAM" id="MobiDB-lite"/>
    </source>
</evidence>
<protein>
    <recommendedName>
        <fullName evidence="2">Zn(2)-C6 fungal-type domain-containing protein</fullName>
    </recommendedName>
</protein>
<feature type="compositionally biased region" description="Gly residues" evidence="1">
    <location>
        <begin position="180"/>
        <end position="189"/>
    </location>
</feature>
<sequence length="520" mass="54327">MERKEMQGVLKKACIWCVKEKRRCGGGHPCEQCVVRERGNKCAYEQRRKSGPKSRGGGTLLMVPVSAASKNSKPLAKKEDLEELRLKRASPLRGPPREVKPWFTSTGLIRQKALYKPDTSRLGTAAPEPSSGGRVLRSSTTRTLRRSDTGASVSTSTSNLSSQDSVCSACERQARAEVLGSGGDSGGAAGDAPRGSEEGDALAAKLAQSYALARVKHDQEALLEGDGERKSESSSAPTEVSEEEDKEDVGPPPMKRPRTADMGLGEEEEVAAEAVSSAVRKWQEQQERPQQQHAPVTTVHNALPPPLQPPSLMQRECSSGGASALDEAALLREPLHDDVDLCIGTAQSARLTGGGTAANGSDGADATVPGPMSTAIEGLRITAPPRARFDSDIPSIGTPYSLGMGAPASDSGGPESFDLARCFSGNSIAGGNSLSGLGSGGGNGMSLSVEELPPASMTRQRSLDSAVDKLDDADREAALSQGDGLERGGLAPARDASAGFGGGNGHDHNAPVWSLFQRVK</sequence>
<feature type="region of interest" description="Disordered" evidence="1">
    <location>
        <begin position="114"/>
        <end position="166"/>
    </location>
</feature>
<dbReference type="AlphaFoldDB" id="A0A836CIK1"/>
<dbReference type="Gene3D" id="4.10.240.10">
    <property type="entry name" value="Zn(2)-C6 fungal-type DNA-binding domain"/>
    <property type="match status" value="1"/>
</dbReference>
<name>A0A836CIK1_9STRA</name>
<dbReference type="InterPro" id="IPR036864">
    <property type="entry name" value="Zn2-C6_fun-type_DNA-bd_sf"/>
</dbReference>
<feature type="compositionally biased region" description="Basic and acidic residues" evidence="1">
    <location>
        <begin position="217"/>
        <end position="232"/>
    </location>
</feature>
<evidence type="ECO:0000313" key="4">
    <source>
        <dbReference type="Proteomes" id="UP000664859"/>
    </source>
</evidence>
<feature type="region of interest" description="Disordered" evidence="1">
    <location>
        <begin position="474"/>
        <end position="520"/>
    </location>
</feature>
<dbReference type="PROSITE" id="PS50048">
    <property type="entry name" value="ZN2_CY6_FUNGAL_2"/>
    <property type="match status" value="1"/>
</dbReference>
<proteinExistence type="predicted"/>
<dbReference type="Proteomes" id="UP000664859">
    <property type="component" value="Unassembled WGS sequence"/>
</dbReference>
<accession>A0A836CIK1</accession>
<keyword evidence="4" id="KW-1185">Reference proteome</keyword>
<evidence type="ECO:0000313" key="3">
    <source>
        <dbReference type="EMBL" id="KAG5187900.1"/>
    </source>
</evidence>
<comment type="caution">
    <text evidence="3">The sequence shown here is derived from an EMBL/GenBank/DDBJ whole genome shotgun (WGS) entry which is preliminary data.</text>
</comment>
<dbReference type="GO" id="GO:0008270">
    <property type="term" value="F:zinc ion binding"/>
    <property type="evidence" value="ECO:0007669"/>
    <property type="project" value="InterPro"/>
</dbReference>